<dbReference type="EMBL" id="BAAAQD010000001">
    <property type="protein sequence ID" value="GAA1499485.1"/>
    <property type="molecule type" value="Genomic_DNA"/>
</dbReference>
<sequence>MLVMPPLQEPTFLVLTALTGEPLHGYGILQQVTALSGGAVVLGAGTLYGALDRLAEQGLVAVEREEAVDGRLRRYYRLTDEGAARLATEVERLRRNANAAAAGLRRRGFQAGLE</sequence>
<dbReference type="InterPro" id="IPR036390">
    <property type="entry name" value="WH_DNA-bd_sf"/>
</dbReference>
<gene>
    <name evidence="2" type="ORF">GCM10009827_001490</name>
</gene>
<proteinExistence type="predicted"/>
<dbReference type="SUPFAM" id="SSF46785">
    <property type="entry name" value="Winged helix' DNA-binding domain"/>
    <property type="match status" value="1"/>
</dbReference>
<dbReference type="PANTHER" id="PTHR33169:SF13">
    <property type="entry name" value="PADR-FAMILY TRANSCRIPTIONAL REGULATOR"/>
    <property type="match status" value="1"/>
</dbReference>
<dbReference type="Proteomes" id="UP001501470">
    <property type="component" value="Unassembled WGS sequence"/>
</dbReference>
<dbReference type="InterPro" id="IPR036388">
    <property type="entry name" value="WH-like_DNA-bd_sf"/>
</dbReference>
<name>A0ABP4KCT3_9ACTN</name>
<dbReference type="InterPro" id="IPR005149">
    <property type="entry name" value="Tscrpt_reg_PadR_N"/>
</dbReference>
<dbReference type="InterPro" id="IPR052509">
    <property type="entry name" value="Metal_resp_DNA-bind_regulator"/>
</dbReference>
<dbReference type="Pfam" id="PF03551">
    <property type="entry name" value="PadR"/>
    <property type="match status" value="1"/>
</dbReference>
<reference evidence="3" key="1">
    <citation type="journal article" date="2019" name="Int. J. Syst. Evol. Microbiol.">
        <title>The Global Catalogue of Microorganisms (GCM) 10K type strain sequencing project: providing services to taxonomists for standard genome sequencing and annotation.</title>
        <authorList>
            <consortium name="The Broad Institute Genomics Platform"/>
            <consortium name="The Broad Institute Genome Sequencing Center for Infectious Disease"/>
            <person name="Wu L."/>
            <person name="Ma J."/>
        </authorList>
    </citation>
    <scope>NUCLEOTIDE SEQUENCE [LARGE SCALE GENOMIC DNA]</scope>
    <source>
        <strain evidence="3">JCM 15933</strain>
    </source>
</reference>
<evidence type="ECO:0000313" key="3">
    <source>
        <dbReference type="Proteomes" id="UP001501470"/>
    </source>
</evidence>
<evidence type="ECO:0000313" key="2">
    <source>
        <dbReference type="EMBL" id="GAA1499485.1"/>
    </source>
</evidence>
<protein>
    <submittedName>
        <fullName evidence="2">PadR family transcriptional regulator</fullName>
    </submittedName>
</protein>
<dbReference type="Gene3D" id="1.10.10.10">
    <property type="entry name" value="Winged helix-like DNA-binding domain superfamily/Winged helix DNA-binding domain"/>
    <property type="match status" value="1"/>
</dbReference>
<organism evidence="2 3">
    <name type="scientific">Dactylosporangium maewongense</name>
    <dbReference type="NCBI Taxonomy" id="634393"/>
    <lineage>
        <taxon>Bacteria</taxon>
        <taxon>Bacillati</taxon>
        <taxon>Actinomycetota</taxon>
        <taxon>Actinomycetes</taxon>
        <taxon>Micromonosporales</taxon>
        <taxon>Micromonosporaceae</taxon>
        <taxon>Dactylosporangium</taxon>
    </lineage>
</organism>
<comment type="caution">
    <text evidence="2">The sequence shown here is derived from an EMBL/GenBank/DDBJ whole genome shotgun (WGS) entry which is preliminary data.</text>
</comment>
<feature type="domain" description="Transcription regulator PadR N-terminal" evidence="1">
    <location>
        <begin position="14"/>
        <end position="87"/>
    </location>
</feature>
<dbReference type="PANTHER" id="PTHR33169">
    <property type="entry name" value="PADR-FAMILY TRANSCRIPTIONAL REGULATOR"/>
    <property type="match status" value="1"/>
</dbReference>
<keyword evidence="3" id="KW-1185">Reference proteome</keyword>
<accession>A0ABP4KCT3</accession>
<evidence type="ECO:0000259" key="1">
    <source>
        <dbReference type="Pfam" id="PF03551"/>
    </source>
</evidence>